<reference evidence="1 2" key="1">
    <citation type="submission" date="2023-06" db="EMBL/GenBank/DDBJ databases">
        <title>Roseiconus lacunae JC819 isolated from Gulf of Mannar region, Tamil Nadu.</title>
        <authorList>
            <person name="Pk S."/>
            <person name="Ch S."/>
            <person name="Ch V.R."/>
        </authorList>
    </citation>
    <scope>NUCLEOTIDE SEQUENCE [LARGE SCALE GENOMIC DNA]</scope>
    <source>
        <strain evidence="1 2">JC819</strain>
    </source>
</reference>
<dbReference type="RefSeq" id="WP_289167538.1">
    <property type="nucleotide sequence ID" value="NZ_JASZZN010000043.1"/>
</dbReference>
<comment type="caution">
    <text evidence="1">The sequence shown here is derived from an EMBL/GenBank/DDBJ whole genome shotgun (WGS) entry which is preliminary data.</text>
</comment>
<evidence type="ECO:0000313" key="2">
    <source>
        <dbReference type="Proteomes" id="UP001239462"/>
    </source>
</evidence>
<name>A0ABT7PSC6_9BACT</name>
<evidence type="ECO:0000313" key="1">
    <source>
        <dbReference type="EMBL" id="MDM4019397.1"/>
    </source>
</evidence>
<accession>A0ABT7PSC6</accession>
<organism evidence="1 2">
    <name type="scientific">Roseiconus lacunae</name>
    <dbReference type="NCBI Taxonomy" id="2605694"/>
    <lineage>
        <taxon>Bacteria</taxon>
        <taxon>Pseudomonadati</taxon>
        <taxon>Planctomycetota</taxon>
        <taxon>Planctomycetia</taxon>
        <taxon>Pirellulales</taxon>
        <taxon>Pirellulaceae</taxon>
        <taxon>Roseiconus</taxon>
    </lineage>
</organism>
<proteinExistence type="predicted"/>
<gene>
    <name evidence="1" type="ORF">QTN89_28335</name>
</gene>
<keyword evidence="2" id="KW-1185">Reference proteome</keyword>
<dbReference type="Proteomes" id="UP001239462">
    <property type="component" value="Unassembled WGS sequence"/>
</dbReference>
<sequence>MSEWLNRGYHHLSEEALVSTLTSMYQRGEIDAYHDDDMEKPATLRQFLLALGEMDSAMHCGVTQDGGKRWEDLAEPDWSRFFEDVGWDGENVEITAATRERLIELVSNADVLWQCNMSVTDDSINQFTPWEPLAWKTLPTGYRASVRYEQIPFTPRPREEIMQEHSKNRRRYVELRRWAKSICGHDYV</sequence>
<dbReference type="EMBL" id="JASZZN010000043">
    <property type="protein sequence ID" value="MDM4019397.1"/>
    <property type="molecule type" value="Genomic_DNA"/>
</dbReference>
<protein>
    <submittedName>
        <fullName evidence="1">Uncharacterized protein</fullName>
    </submittedName>
</protein>